<keyword evidence="6 12" id="KW-0808">Transferase</keyword>
<evidence type="ECO:0000256" key="9">
    <source>
        <dbReference type="ARBA" id="ARBA00023052"/>
    </source>
</evidence>
<evidence type="ECO:0000256" key="4">
    <source>
        <dbReference type="ARBA" id="ARBA00011738"/>
    </source>
</evidence>
<protein>
    <recommendedName>
        <fullName evidence="5">transketolase</fullName>
        <ecNumber evidence="5">2.2.1.1</ecNumber>
    </recommendedName>
</protein>
<dbReference type="SUPFAM" id="SSF52922">
    <property type="entry name" value="TK C-terminal domain-like"/>
    <property type="match status" value="1"/>
</dbReference>
<comment type="cofactor">
    <cofactor evidence="2">
        <name>thiamine diphosphate</name>
        <dbReference type="ChEBI" id="CHEBI:58937"/>
    </cofactor>
</comment>
<evidence type="ECO:0000256" key="7">
    <source>
        <dbReference type="ARBA" id="ARBA00022723"/>
    </source>
</evidence>
<name>A0A139PHB6_STROR</name>
<comment type="cofactor">
    <cofactor evidence="1">
        <name>Mg(2+)</name>
        <dbReference type="ChEBI" id="CHEBI:18420"/>
    </cofactor>
</comment>
<dbReference type="InterPro" id="IPR055152">
    <property type="entry name" value="Transketolase-like_C_2"/>
</dbReference>
<dbReference type="AlphaFoldDB" id="A0A139PHB6"/>
<proteinExistence type="inferred from homology"/>
<keyword evidence="8" id="KW-0460">Magnesium</keyword>
<dbReference type="GO" id="GO:0005829">
    <property type="term" value="C:cytosol"/>
    <property type="evidence" value="ECO:0007669"/>
    <property type="project" value="TreeGrafter"/>
</dbReference>
<feature type="domain" description="Transketolase-like C-terminal" evidence="11">
    <location>
        <begin position="31"/>
        <end position="143"/>
    </location>
</feature>
<dbReference type="EC" id="2.2.1.1" evidence="5"/>
<keyword evidence="7" id="KW-0479">Metal-binding</keyword>
<dbReference type="FunFam" id="3.40.50.920:FF:000003">
    <property type="entry name" value="Transketolase"/>
    <property type="match status" value="1"/>
</dbReference>
<dbReference type="GO" id="GO:0004802">
    <property type="term" value="F:transketolase activity"/>
    <property type="evidence" value="ECO:0007669"/>
    <property type="project" value="UniProtKB-EC"/>
</dbReference>
<evidence type="ECO:0000259" key="11">
    <source>
        <dbReference type="Pfam" id="PF22613"/>
    </source>
</evidence>
<dbReference type="EMBL" id="LQZP01000415">
    <property type="protein sequence ID" value="KXT89500.1"/>
    <property type="molecule type" value="Genomic_DNA"/>
</dbReference>
<dbReference type="InterPro" id="IPR009014">
    <property type="entry name" value="Transketo_C/PFOR_II"/>
</dbReference>
<organism evidence="12 13">
    <name type="scientific">Streptococcus oralis</name>
    <dbReference type="NCBI Taxonomy" id="1303"/>
    <lineage>
        <taxon>Bacteria</taxon>
        <taxon>Bacillati</taxon>
        <taxon>Bacillota</taxon>
        <taxon>Bacilli</taxon>
        <taxon>Lactobacillales</taxon>
        <taxon>Streptococcaceae</taxon>
        <taxon>Streptococcus</taxon>
    </lineage>
</organism>
<dbReference type="Pfam" id="PF22613">
    <property type="entry name" value="Transketolase_C_1"/>
    <property type="match status" value="1"/>
</dbReference>
<dbReference type="Proteomes" id="UP000070053">
    <property type="component" value="Unassembled WGS sequence"/>
</dbReference>
<dbReference type="Gene3D" id="3.40.50.920">
    <property type="match status" value="1"/>
</dbReference>
<gene>
    <name evidence="12" type="ORF">SORDD21_01731</name>
</gene>
<keyword evidence="9" id="KW-0786">Thiamine pyrophosphate</keyword>
<dbReference type="PATRIC" id="fig|1303.81.peg.2112"/>
<dbReference type="GO" id="GO:0006098">
    <property type="term" value="P:pentose-phosphate shunt"/>
    <property type="evidence" value="ECO:0007669"/>
    <property type="project" value="TreeGrafter"/>
</dbReference>
<evidence type="ECO:0000256" key="8">
    <source>
        <dbReference type="ARBA" id="ARBA00022842"/>
    </source>
</evidence>
<sequence>MTSEKTPTALVLTRQNLTVEEGTDFDKVAKGAYVVYENAADFDTILIATGSEVNLAVAAAKELASQGAKVRVVSMPSTDVFDAQDAAYKEEILPNAVRRRVAVEMGATQNWYKYVGLDGAVLGIDTFGASAPAPKVLAEYGFTVENLVKIVQNLK</sequence>
<reference evidence="12 13" key="1">
    <citation type="submission" date="2016-01" db="EMBL/GenBank/DDBJ databases">
        <title>Highly variable Streptococcus oralis are common among viridans streptococci isolated from primates.</title>
        <authorList>
            <person name="Denapaite D."/>
            <person name="Rieger M."/>
            <person name="Koendgen S."/>
            <person name="Brueckner R."/>
            <person name="Ochigava I."/>
            <person name="Kappeler P."/>
            <person name="Maetz-Rensing K."/>
            <person name="Leendertz F."/>
            <person name="Hakenbeck R."/>
        </authorList>
    </citation>
    <scope>NUCLEOTIDE SEQUENCE [LARGE SCALE GENOMIC DNA]</scope>
    <source>
        <strain evidence="12 13">DD21</strain>
    </source>
</reference>
<dbReference type="InterPro" id="IPR033247">
    <property type="entry name" value="Transketolase_fam"/>
</dbReference>
<evidence type="ECO:0000313" key="12">
    <source>
        <dbReference type="EMBL" id="KXT89500.1"/>
    </source>
</evidence>
<comment type="catalytic activity">
    <reaction evidence="10">
        <text>D-sedoheptulose 7-phosphate + D-glyceraldehyde 3-phosphate = aldehydo-D-ribose 5-phosphate + D-xylulose 5-phosphate</text>
        <dbReference type="Rhea" id="RHEA:10508"/>
        <dbReference type="ChEBI" id="CHEBI:57483"/>
        <dbReference type="ChEBI" id="CHEBI:57737"/>
        <dbReference type="ChEBI" id="CHEBI:58273"/>
        <dbReference type="ChEBI" id="CHEBI:59776"/>
        <dbReference type="EC" id="2.2.1.1"/>
    </reaction>
</comment>
<comment type="similarity">
    <text evidence="3">Belongs to the transketolase family.</text>
</comment>
<dbReference type="PANTHER" id="PTHR43522">
    <property type="entry name" value="TRANSKETOLASE"/>
    <property type="match status" value="1"/>
</dbReference>
<dbReference type="PANTHER" id="PTHR43522:SF2">
    <property type="entry name" value="TRANSKETOLASE 1-RELATED"/>
    <property type="match status" value="1"/>
</dbReference>
<comment type="caution">
    <text evidence="12">The sequence shown here is derived from an EMBL/GenBank/DDBJ whole genome shotgun (WGS) entry which is preliminary data.</text>
</comment>
<accession>A0A139PHB6</accession>
<evidence type="ECO:0000256" key="2">
    <source>
        <dbReference type="ARBA" id="ARBA00001964"/>
    </source>
</evidence>
<evidence type="ECO:0000256" key="6">
    <source>
        <dbReference type="ARBA" id="ARBA00022679"/>
    </source>
</evidence>
<evidence type="ECO:0000313" key="13">
    <source>
        <dbReference type="Proteomes" id="UP000070053"/>
    </source>
</evidence>
<comment type="subunit">
    <text evidence="4">Homodimer.</text>
</comment>
<evidence type="ECO:0000256" key="3">
    <source>
        <dbReference type="ARBA" id="ARBA00007131"/>
    </source>
</evidence>
<dbReference type="GO" id="GO:0046872">
    <property type="term" value="F:metal ion binding"/>
    <property type="evidence" value="ECO:0007669"/>
    <property type="project" value="UniProtKB-KW"/>
</dbReference>
<evidence type="ECO:0000256" key="10">
    <source>
        <dbReference type="ARBA" id="ARBA00049473"/>
    </source>
</evidence>
<evidence type="ECO:0000256" key="5">
    <source>
        <dbReference type="ARBA" id="ARBA00013152"/>
    </source>
</evidence>
<evidence type="ECO:0000256" key="1">
    <source>
        <dbReference type="ARBA" id="ARBA00001946"/>
    </source>
</evidence>